<evidence type="ECO:0000259" key="1">
    <source>
        <dbReference type="Pfam" id="PF16026"/>
    </source>
</evidence>
<accession>A0A8W8KNI2</accession>
<dbReference type="InterPro" id="IPR031981">
    <property type="entry name" value="MIEAP_C"/>
</dbReference>
<dbReference type="Proteomes" id="UP000005408">
    <property type="component" value="Unassembled WGS sequence"/>
</dbReference>
<sequence length="318" mass="36263">MVVHAYDTCNRLSKIAGSKLTSNNPDIADLSDDNRPTKLAEKFGQLYDDAWTDSLEELTEVETKLDEGVAIGFLLQIILAAYQFCRSPRSMFLDLTDCQTIMTCANLKDMKNFFGILKGIFNDINRTNKFRPSVSDELNKNSWEVDEVKETNPLDNHFTTNVYKKDVINVLQRSQEEPANMLGHTEFSECKKLSNSAKGDFLQPRCKTNPQDGFALKKEEMQTMLTFPFKSKVESAGPKTRFPKTTHFAERCVELCWFMQTTQPPIHLSARIPDDGRMNNDIFRAYMKSGTEVDYIVWPAMYLHENGPLLSKGIAQPK</sequence>
<keyword evidence="3" id="KW-1185">Reference proteome</keyword>
<dbReference type="AlphaFoldDB" id="A0A8W8KNI2"/>
<name>A0A8W8KNI2_MAGGI</name>
<evidence type="ECO:0000313" key="3">
    <source>
        <dbReference type="Proteomes" id="UP000005408"/>
    </source>
</evidence>
<organism evidence="2 3">
    <name type="scientific">Magallana gigas</name>
    <name type="common">Pacific oyster</name>
    <name type="synonym">Crassostrea gigas</name>
    <dbReference type="NCBI Taxonomy" id="29159"/>
    <lineage>
        <taxon>Eukaryota</taxon>
        <taxon>Metazoa</taxon>
        <taxon>Spiralia</taxon>
        <taxon>Lophotrochozoa</taxon>
        <taxon>Mollusca</taxon>
        <taxon>Bivalvia</taxon>
        <taxon>Autobranchia</taxon>
        <taxon>Pteriomorphia</taxon>
        <taxon>Ostreida</taxon>
        <taxon>Ostreoidea</taxon>
        <taxon>Ostreidae</taxon>
        <taxon>Magallana</taxon>
    </lineage>
</organism>
<proteinExistence type="predicted"/>
<dbReference type="EnsemblMetazoa" id="G24644.4">
    <property type="protein sequence ID" value="G24644.4:cds"/>
    <property type="gene ID" value="G24644"/>
</dbReference>
<reference evidence="2" key="1">
    <citation type="submission" date="2022-08" db="UniProtKB">
        <authorList>
            <consortium name="EnsemblMetazoa"/>
        </authorList>
    </citation>
    <scope>IDENTIFICATION</scope>
    <source>
        <strain evidence="2">05x7-T-G4-1.051#20</strain>
    </source>
</reference>
<protein>
    <recommendedName>
        <fullName evidence="1">Mitochondria-eating protein C-terminal domain-containing protein</fullName>
    </recommendedName>
</protein>
<feature type="domain" description="Mitochondria-eating protein C-terminal" evidence="1">
    <location>
        <begin position="235"/>
        <end position="316"/>
    </location>
</feature>
<dbReference type="Pfam" id="PF16026">
    <property type="entry name" value="MIEAP"/>
    <property type="match status" value="1"/>
</dbReference>
<evidence type="ECO:0000313" key="2">
    <source>
        <dbReference type="EnsemblMetazoa" id="G24644.4:cds"/>
    </source>
</evidence>